<proteinExistence type="predicted"/>
<name>A0ABS8QKR5_9BACI</name>
<dbReference type="EMBL" id="JAJODE010000039">
    <property type="protein sequence ID" value="MCD4839763.1"/>
    <property type="molecule type" value="Genomic_DNA"/>
</dbReference>
<dbReference type="InterPro" id="IPR006520">
    <property type="entry name" value="Dit_BPSPP_N"/>
</dbReference>
<dbReference type="Pfam" id="PF22768">
    <property type="entry name" value="SPP1_Dit"/>
    <property type="match status" value="1"/>
</dbReference>
<dbReference type="InterPro" id="IPR054738">
    <property type="entry name" value="Siphovirus-type_tail_C"/>
</dbReference>
<feature type="domain" description="Siphovirus-type tail component RIFT-related" evidence="1">
    <location>
        <begin position="15"/>
        <end position="120"/>
    </location>
</feature>
<dbReference type="Gene3D" id="2.60.120.860">
    <property type="match status" value="1"/>
</dbReference>
<protein>
    <submittedName>
        <fullName evidence="3">Phage tail family protein</fullName>
    </submittedName>
</protein>
<dbReference type="RefSeq" id="WP_231315111.1">
    <property type="nucleotide sequence ID" value="NZ_JAJODE010000039.1"/>
</dbReference>
<dbReference type="Gene3D" id="2.40.30.200">
    <property type="match status" value="1"/>
</dbReference>
<dbReference type="NCBIfam" id="TIGR01633">
    <property type="entry name" value="phi3626_gp14_N"/>
    <property type="match status" value="1"/>
</dbReference>
<dbReference type="Proteomes" id="UP001162836">
    <property type="component" value="Unassembled WGS sequence"/>
</dbReference>
<evidence type="ECO:0000313" key="4">
    <source>
        <dbReference type="Proteomes" id="UP001162836"/>
    </source>
</evidence>
<organism evidence="3 4">
    <name type="scientific">Neobacillus sedimentimangrovi</name>
    <dbReference type="NCBI Taxonomy" id="2699460"/>
    <lineage>
        <taxon>Bacteria</taxon>
        <taxon>Bacillati</taxon>
        <taxon>Bacillota</taxon>
        <taxon>Bacilli</taxon>
        <taxon>Bacillales</taxon>
        <taxon>Bacillaceae</taxon>
        <taxon>Neobacillus</taxon>
    </lineage>
</organism>
<evidence type="ECO:0000259" key="2">
    <source>
        <dbReference type="Pfam" id="PF22768"/>
    </source>
</evidence>
<accession>A0ABS8QKR5</accession>
<dbReference type="Pfam" id="PF05709">
    <property type="entry name" value="Sipho_tail"/>
    <property type="match status" value="1"/>
</dbReference>
<sequence length="478" mass="53242">MAIKFNNIPIPTFVKVNDIQVSALPPVSQKTMKVSGKAGSYDFGNEIGERRIEVAVSIIANSPSDLEDKTREFAEWLYYDEAKEFVILDEPDKYYMAKVTGESDINKVLKVGQGTITFICTDPYAYGYEKTFDLIPREGEEINFENTGGTTTYPTIRVVFSDPTTEFAIVSGDEYLKFGKPVDLENQTPKDNKPLILWDEMHSLTGWTAASSVDGGIIQGSFSTNGYAFSQAGADFGSNPNGWHGAAAVKGLSKQIQDFTVQAMFGFVSGWDYGQVGRIEVYLLDVNGNKLGKLAVKDISLTSWSPTFEAFAGSNKNIAYVTKNNKLWNNMYTGSFSLTRIGNRWTANISTLENYKATSSASFDWVDVGNTVTGKLAQIQIHIGAYKDHKIQEVMNIQDIKVWEHVSLEQNEVPYIFKAGDILEVNCETGMILKNNIPYYEDLDPSSRFIKFEKGSNGLKVAPMIIESGTVTYKERWL</sequence>
<evidence type="ECO:0000313" key="3">
    <source>
        <dbReference type="EMBL" id="MCD4839763.1"/>
    </source>
</evidence>
<feature type="domain" description="Siphovirus-type tail component C-terminal" evidence="2">
    <location>
        <begin position="400"/>
        <end position="477"/>
    </location>
</feature>
<reference evidence="3 4" key="1">
    <citation type="journal article" date="2023" name="Antonie Van Leeuwenhoek">
        <title>Unveiling the genomic potential of a novel thermostable glycoside hydrolases producing Neobacillus sedimentimangrovi UE25.</title>
        <authorList>
            <person name="Ejaz U."/>
            <person name="Saleem F."/>
            <person name="Rashid R."/>
            <person name="Hasan K.A."/>
            <person name="Syed M.N."/>
            <person name="Sohail M."/>
        </authorList>
    </citation>
    <scope>NUCLEOTIDE SEQUENCE [LARGE SCALE GENOMIC DNA]</scope>
    <source>
        <strain evidence="3 4">UE25</strain>
    </source>
</reference>
<evidence type="ECO:0000259" key="1">
    <source>
        <dbReference type="Pfam" id="PF05709"/>
    </source>
</evidence>
<dbReference type="InterPro" id="IPR008841">
    <property type="entry name" value="Siphovirus-type_tail_N"/>
</dbReference>
<keyword evidence="4" id="KW-1185">Reference proteome</keyword>
<gene>
    <name evidence="3" type="ORF">LRS37_12975</name>
</gene>
<comment type="caution">
    <text evidence="3">The sequence shown here is derived from an EMBL/GenBank/DDBJ whole genome shotgun (WGS) entry which is preliminary data.</text>
</comment>